<dbReference type="eggNOG" id="COG4967">
    <property type="taxonomic scope" value="Bacteria"/>
</dbReference>
<evidence type="ECO:0000256" key="2">
    <source>
        <dbReference type="SAM" id="Phobius"/>
    </source>
</evidence>
<dbReference type="RefSeq" id="WP_012827754.1">
    <property type="nucleotide sequence ID" value="NC_013440.1"/>
</dbReference>
<organism evidence="3 4">
    <name type="scientific">Haliangium ochraceum (strain DSM 14365 / JCM 11303 / SMP-2)</name>
    <dbReference type="NCBI Taxonomy" id="502025"/>
    <lineage>
        <taxon>Bacteria</taxon>
        <taxon>Pseudomonadati</taxon>
        <taxon>Myxococcota</taxon>
        <taxon>Polyangia</taxon>
        <taxon>Haliangiales</taxon>
        <taxon>Kofleriaceae</taxon>
        <taxon>Haliangium</taxon>
    </lineage>
</organism>
<evidence type="ECO:0000313" key="4">
    <source>
        <dbReference type="Proteomes" id="UP000001880"/>
    </source>
</evidence>
<feature type="compositionally biased region" description="Gly residues" evidence="1">
    <location>
        <begin position="244"/>
        <end position="263"/>
    </location>
</feature>
<gene>
    <name evidence="3" type="ordered locus">Hoch_2613</name>
</gene>
<dbReference type="KEGG" id="hoh:Hoch_2613"/>
<dbReference type="STRING" id="502025.Hoch_2613"/>
<keyword evidence="2" id="KW-1133">Transmembrane helix</keyword>
<dbReference type="OrthoDB" id="5516617at2"/>
<dbReference type="HOGENOM" id="CLU_1056762_0_0_7"/>
<feature type="region of interest" description="Disordered" evidence="1">
    <location>
        <begin position="124"/>
        <end position="157"/>
    </location>
</feature>
<sequence>MTRVASLHTVTQAMARRRALGGFTMLEVLLALGILSIALVGLLGRTTANVRITQEIAVRGAAVNLARGKMYDIEDELLREGFQELEQTFEGDFSDEGWPDITFEAVVEKIELPNMNSLEALQDGAEGGAEDDGSGGVLGGILSSPSDSNSPTADGSAEGAFVSGQFEMLSQVMEVSIRKVTLHVRWKVGNEEQSLEVACYFTDPAAMQQVLPNLGALLGGGGAAAGDDSGDSDGAGSDSRGSGSSSGGGASVGGRGSRGGATR</sequence>
<name>D0LLW8_HALO1</name>
<feature type="region of interest" description="Disordered" evidence="1">
    <location>
        <begin position="219"/>
        <end position="263"/>
    </location>
</feature>
<dbReference type="Proteomes" id="UP000001880">
    <property type="component" value="Chromosome"/>
</dbReference>
<feature type="compositionally biased region" description="Low complexity" evidence="1">
    <location>
        <begin position="232"/>
        <end position="243"/>
    </location>
</feature>
<keyword evidence="2" id="KW-0472">Membrane</keyword>
<evidence type="ECO:0000256" key="1">
    <source>
        <dbReference type="SAM" id="MobiDB-lite"/>
    </source>
</evidence>
<feature type="transmembrane region" description="Helical" evidence="2">
    <location>
        <begin position="20"/>
        <end position="44"/>
    </location>
</feature>
<reference evidence="3 4" key="1">
    <citation type="journal article" date="2010" name="Stand. Genomic Sci.">
        <title>Complete genome sequence of Haliangium ochraceum type strain (SMP-2).</title>
        <authorList>
            <consortium name="US DOE Joint Genome Institute (JGI-PGF)"/>
            <person name="Ivanova N."/>
            <person name="Daum C."/>
            <person name="Lang E."/>
            <person name="Abt B."/>
            <person name="Kopitz M."/>
            <person name="Saunders E."/>
            <person name="Lapidus A."/>
            <person name="Lucas S."/>
            <person name="Glavina Del Rio T."/>
            <person name="Nolan M."/>
            <person name="Tice H."/>
            <person name="Copeland A."/>
            <person name="Cheng J.F."/>
            <person name="Chen F."/>
            <person name="Bruce D."/>
            <person name="Goodwin L."/>
            <person name="Pitluck S."/>
            <person name="Mavromatis K."/>
            <person name="Pati A."/>
            <person name="Mikhailova N."/>
            <person name="Chen A."/>
            <person name="Palaniappan K."/>
            <person name="Land M."/>
            <person name="Hauser L."/>
            <person name="Chang Y.J."/>
            <person name="Jeffries C.D."/>
            <person name="Detter J.C."/>
            <person name="Brettin T."/>
            <person name="Rohde M."/>
            <person name="Goker M."/>
            <person name="Bristow J."/>
            <person name="Markowitz V."/>
            <person name="Eisen J.A."/>
            <person name="Hugenholtz P."/>
            <person name="Kyrpides N.C."/>
            <person name="Klenk H.P."/>
        </authorList>
    </citation>
    <scope>NUCLEOTIDE SEQUENCE [LARGE SCALE GENOMIC DNA]</scope>
    <source>
        <strain evidence="4">DSM 14365 / CIP 107738 / JCM 11303 / AJ 13395 / SMP-2</strain>
    </source>
</reference>
<protein>
    <recommendedName>
        <fullName evidence="5">Prepilin-type N-terminal cleavage/methylation domain-containing protein</fullName>
    </recommendedName>
</protein>
<evidence type="ECO:0008006" key="5">
    <source>
        <dbReference type="Google" id="ProtNLM"/>
    </source>
</evidence>
<proteinExistence type="predicted"/>
<keyword evidence="2" id="KW-0812">Transmembrane</keyword>
<accession>D0LLW8</accession>
<dbReference type="EMBL" id="CP001804">
    <property type="protein sequence ID" value="ACY15146.1"/>
    <property type="molecule type" value="Genomic_DNA"/>
</dbReference>
<keyword evidence="4" id="KW-1185">Reference proteome</keyword>
<dbReference type="AlphaFoldDB" id="D0LLW8"/>
<evidence type="ECO:0000313" key="3">
    <source>
        <dbReference type="EMBL" id="ACY15146.1"/>
    </source>
</evidence>